<accession>A0A3N4LG72</accession>
<dbReference type="Pfam" id="PF09415">
    <property type="entry name" value="CENP-X"/>
    <property type="match status" value="1"/>
</dbReference>
<dbReference type="GO" id="GO:0031297">
    <property type="term" value="P:replication fork processing"/>
    <property type="evidence" value="ECO:0007669"/>
    <property type="project" value="TreeGrafter"/>
</dbReference>
<protein>
    <submittedName>
        <fullName evidence="8">Uncharacterized protein</fullName>
    </submittedName>
</protein>
<dbReference type="GO" id="GO:0000712">
    <property type="term" value="P:resolution of meiotic recombination intermediates"/>
    <property type="evidence" value="ECO:0007669"/>
    <property type="project" value="TreeGrafter"/>
</dbReference>
<comment type="subcellular location">
    <subcellularLocation>
        <location evidence="1">Nucleus</location>
    </subcellularLocation>
</comment>
<dbReference type="PANTHER" id="PTHR28680">
    <property type="entry name" value="CENTROMERE PROTEIN X"/>
    <property type="match status" value="1"/>
</dbReference>
<dbReference type="OrthoDB" id="2500381at2759"/>
<keyword evidence="5" id="KW-0234">DNA repair</keyword>
<dbReference type="InterPro" id="IPR018552">
    <property type="entry name" value="CENP-X"/>
</dbReference>
<keyword evidence="4" id="KW-0238">DNA-binding</keyword>
<evidence type="ECO:0000256" key="4">
    <source>
        <dbReference type="ARBA" id="ARBA00023125"/>
    </source>
</evidence>
<name>A0A3N4LG72_9PEZI</name>
<dbReference type="CDD" id="cd22921">
    <property type="entry name" value="HFD_CENP-X"/>
    <property type="match status" value="1"/>
</dbReference>
<organism evidence="8 9">
    <name type="scientific">Terfezia boudieri ATCC MYA-4762</name>
    <dbReference type="NCBI Taxonomy" id="1051890"/>
    <lineage>
        <taxon>Eukaryota</taxon>
        <taxon>Fungi</taxon>
        <taxon>Dikarya</taxon>
        <taxon>Ascomycota</taxon>
        <taxon>Pezizomycotina</taxon>
        <taxon>Pezizomycetes</taxon>
        <taxon>Pezizales</taxon>
        <taxon>Pezizaceae</taxon>
        <taxon>Terfezia</taxon>
    </lineage>
</organism>
<dbReference type="InParanoid" id="A0A3N4LG72"/>
<dbReference type="GO" id="GO:0071821">
    <property type="term" value="C:FANCM-MHF complex"/>
    <property type="evidence" value="ECO:0007669"/>
    <property type="project" value="TreeGrafter"/>
</dbReference>
<evidence type="ECO:0000256" key="6">
    <source>
        <dbReference type="ARBA" id="ARBA00023242"/>
    </source>
</evidence>
<keyword evidence="9" id="KW-1185">Reference proteome</keyword>
<evidence type="ECO:0000256" key="2">
    <source>
        <dbReference type="ARBA" id="ARBA00009359"/>
    </source>
</evidence>
<dbReference type="PANTHER" id="PTHR28680:SF1">
    <property type="entry name" value="CENTROMERE PROTEIN X"/>
    <property type="match status" value="1"/>
</dbReference>
<comment type="similarity">
    <text evidence="2">Belongs to the CENP-X/MHF2 family.</text>
</comment>
<dbReference type="GO" id="GO:0006281">
    <property type="term" value="P:DNA repair"/>
    <property type="evidence" value="ECO:0007669"/>
    <property type="project" value="UniProtKB-KW"/>
</dbReference>
<evidence type="ECO:0000256" key="5">
    <source>
        <dbReference type="ARBA" id="ARBA00023204"/>
    </source>
</evidence>
<evidence type="ECO:0000313" key="9">
    <source>
        <dbReference type="Proteomes" id="UP000267821"/>
    </source>
</evidence>
<evidence type="ECO:0000313" key="8">
    <source>
        <dbReference type="EMBL" id="RPB20442.1"/>
    </source>
</evidence>
<keyword evidence="6" id="KW-0539">Nucleus</keyword>
<reference evidence="8 9" key="1">
    <citation type="journal article" date="2018" name="Nat. Ecol. Evol.">
        <title>Pezizomycetes genomes reveal the molecular basis of ectomycorrhizal truffle lifestyle.</title>
        <authorList>
            <person name="Murat C."/>
            <person name="Payen T."/>
            <person name="Noel B."/>
            <person name="Kuo A."/>
            <person name="Morin E."/>
            <person name="Chen J."/>
            <person name="Kohler A."/>
            <person name="Krizsan K."/>
            <person name="Balestrini R."/>
            <person name="Da Silva C."/>
            <person name="Montanini B."/>
            <person name="Hainaut M."/>
            <person name="Levati E."/>
            <person name="Barry K.W."/>
            <person name="Belfiori B."/>
            <person name="Cichocki N."/>
            <person name="Clum A."/>
            <person name="Dockter R.B."/>
            <person name="Fauchery L."/>
            <person name="Guy J."/>
            <person name="Iotti M."/>
            <person name="Le Tacon F."/>
            <person name="Lindquist E.A."/>
            <person name="Lipzen A."/>
            <person name="Malagnac F."/>
            <person name="Mello A."/>
            <person name="Molinier V."/>
            <person name="Miyauchi S."/>
            <person name="Poulain J."/>
            <person name="Riccioni C."/>
            <person name="Rubini A."/>
            <person name="Sitrit Y."/>
            <person name="Splivallo R."/>
            <person name="Traeger S."/>
            <person name="Wang M."/>
            <person name="Zifcakova L."/>
            <person name="Wipf D."/>
            <person name="Zambonelli A."/>
            <person name="Paolocci F."/>
            <person name="Nowrousian M."/>
            <person name="Ottonello S."/>
            <person name="Baldrian P."/>
            <person name="Spatafora J.W."/>
            <person name="Henrissat B."/>
            <person name="Nagy L.G."/>
            <person name="Aury J.M."/>
            <person name="Wincker P."/>
            <person name="Grigoriev I.V."/>
            <person name="Bonfante P."/>
            <person name="Martin F.M."/>
        </authorList>
    </citation>
    <scope>NUCLEOTIDE SEQUENCE [LARGE SCALE GENOMIC DNA]</scope>
    <source>
        <strain evidence="8 9">ATCC MYA-4762</strain>
    </source>
</reference>
<feature type="compositionally biased region" description="Low complexity" evidence="7">
    <location>
        <begin position="10"/>
        <end position="26"/>
    </location>
</feature>
<sequence length="141" mass="15008">MPPKSKPTNSSRKSASTTKSKPTLSPASPPPHSPSPPPPAASPEAPQSAQIPPQLLSRILHEFFAGQNGYSSARETRISNAAVAAVGEYTRTFVREAIHRAAAERVKEEAKRAGGMNDTVMLPEVEVGDLEKVGPQLVLDF</sequence>
<evidence type="ECO:0000256" key="3">
    <source>
        <dbReference type="ARBA" id="ARBA00022763"/>
    </source>
</evidence>
<dbReference type="Proteomes" id="UP000267821">
    <property type="component" value="Unassembled WGS sequence"/>
</dbReference>
<feature type="region of interest" description="Disordered" evidence="7">
    <location>
        <begin position="1"/>
        <end position="53"/>
    </location>
</feature>
<dbReference type="AlphaFoldDB" id="A0A3N4LG72"/>
<evidence type="ECO:0000256" key="1">
    <source>
        <dbReference type="ARBA" id="ARBA00004123"/>
    </source>
</evidence>
<dbReference type="GO" id="GO:0051382">
    <property type="term" value="P:kinetochore assembly"/>
    <property type="evidence" value="ECO:0007669"/>
    <property type="project" value="InterPro"/>
</dbReference>
<gene>
    <name evidence="8" type="ORF">L211DRAFT_519046</name>
</gene>
<dbReference type="GO" id="GO:0003677">
    <property type="term" value="F:DNA binding"/>
    <property type="evidence" value="ECO:0007669"/>
    <property type="project" value="UniProtKB-KW"/>
</dbReference>
<dbReference type="Gene3D" id="6.10.130.30">
    <property type="match status" value="1"/>
</dbReference>
<keyword evidence="3" id="KW-0227">DNA damage</keyword>
<feature type="compositionally biased region" description="Low complexity" evidence="7">
    <location>
        <begin position="42"/>
        <end position="53"/>
    </location>
</feature>
<proteinExistence type="inferred from homology"/>
<evidence type="ECO:0000256" key="7">
    <source>
        <dbReference type="SAM" id="MobiDB-lite"/>
    </source>
</evidence>
<dbReference type="EMBL" id="ML121571">
    <property type="protein sequence ID" value="RPB20442.1"/>
    <property type="molecule type" value="Genomic_DNA"/>
</dbReference>
<feature type="compositionally biased region" description="Pro residues" evidence="7">
    <location>
        <begin position="27"/>
        <end position="41"/>
    </location>
</feature>